<comment type="cofactor">
    <cofactor evidence="18 19">
        <name>K(+)</name>
        <dbReference type="ChEBI" id="CHEBI:29103"/>
    </cofactor>
    <text evidence="18 19">Binds 1 potassium ion per subunit.</text>
</comment>
<evidence type="ECO:0000256" key="8">
    <source>
        <dbReference type="ARBA" id="ARBA00022857"/>
    </source>
</evidence>
<evidence type="ECO:0000256" key="17">
    <source>
        <dbReference type="HAMAP-Rule" id="MF_01965"/>
    </source>
</evidence>
<comment type="similarity">
    <text evidence="3 19">In the N-terminal section; belongs to the NnrE/AIBP family.</text>
</comment>
<keyword evidence="7 17" id="KW-0067">ATP-binding</keyword>
<evidence type="ECO:0000256" key="1">
    <source>
        <dbReference type="ARBA" id="ARBA00000013"/>
    </source>
</evidence>
<dbReference type="EC" id="4.2.1.136" evidence="19"/>
<evidence type="ECO:0000259" key="21">
    <source>
        <dbReference type="PROSITE" id="PS51385"/>
    </source>
</evidence>
<dbReference type="RefSeq" id="WP_264224143.1">
    <property type="nucleotide sequence ID" value="NZ_CP107716.1"/>
</dbReference>
<dbReference type="InterPro" id="IPR017953">
    <property type="entry name" value="Carbohydrate_kinase_pred_CS"/>
</dbReference>
<feature type="binding site" evidence="17">
    <location>
        <position position="369"/>
    </location>
    <ligand>
        <name>(6S)-NADPHX</name>
        <dbReference type="ChEBI" id="CHEBI:64076"/>
    </ligand>
</feature>
<dbReference type="InterPro" id="IPR036652">
    <property type="entry name" value="YjeF_N_dom_sf"/>
</dbReference>
<dbReference type="EMBL" id="CP107716">
    <property type="protein sequence ID" value="UYQ70449.1"/>
    <property type="molecule type" value="Genomic_DNA"/>
</dbReference>
<feature type="binding site" evidence="18">
    <location>
        <begin position="122"/>
        <end position="128"/>
    </location>
    <ligand>
        <name>(6S)-NADPHX</name>
        <dbReference type="ChEBI" id="CHEBI:64076"/>
    </ligand>
</feature>
<accession>A0ABY6ILV4</accession>
<feature type="domain" description="YjeF C-terminal" evidence="20">
    <location>
        <begin position="216"/>
        <end position="487"/>
    </location>
</feature>
<evidence type="ECO:0000313" key="23">
    <source>
        <dbReference type="Proteomes" id="UP001163882"/>
    </source>
</evidence>
<comment type="function">
    <text evidence="14 19">Bifunctional enzyme that catalyzes the epimerization of the S- and R-forms of NAD(P)HX and the dehydration of the S-form of NAD(P)HX at the expense of ADP, which is converted to AMP. This allows the repair of both epimers of NAD(P)HX, a damaged form of NAD(P)H that is a result of enzymatic or heat-dependent hydration.</text>
</comment>
<comment type="caution">
    <text evidence="18">Lacks conserved residue(s) required for the propagation of feature annotation.</text>
</comment>
<evidence type="ECO:0000256" key="5">
    <source>
        <dbReference type="ARBA" id="ARBA00022723"/>
    </source>
</evidence>
<comment type="catalytic activity">
    <reaction evidence="2 18 19">
        <text>(6R)-NADPHX = (6S)-NADPHX</text>
        <dbReference type="Rhea" id="RHEA:32227"/>
        <dbReference type="ChEBI" id="CHEBI:64076"/>
        <dbReference type="ChEBI" id="CHEBI:64077"/>
        <dbReference type="EC" id="5.1.99.6"/>
    </reaction>
</comment>
<evidence type="ECO:0000256" key="9">
    <source>
        <dbReference type="ARBA" id="ARBA00022958"/>
    </source>
</evidence>
<evidence type="ECO:0000256" key="12">
    <source>
        <dbReference type="ARBA" id="ARBA00023239"/>
    </source>
</evidence>
<dbReference type="InterPro" id="IPR029056">
    <property type="entry name" value="Ribokinase-like"/>
</dbReference>
<dbReference type="InterPro" id="IPR030677">
    <property type="entry name" value="Nnr"/>
</dbReference>
<evidence type="ECO:0000259" key="20">
    <source>
        <dbReference type="PROSITE" id="PS51383"/>
    </source>
</evidence>
<dbReference type="CDD" id="cd01171">
    <property type="entry name" value="YXKO-related"/>
    <property type="match status" value="1"/>
</dbReference>
<evidence type="ECO:0000313" key="22">
    <source>
        <dbReference type="EMBL" id="UYQ70449.1"/>
    </source>
</evidence>
<dbReference type="InterPro" id="IPR000631">
    <property type="entry name" value="CARKD"/>
</dbReference>
<feature type="binding site" evidence="17">
    <location>
        <position position="432"/>
    </location>
    <ligand>
        <name>(6S)-NADPHX</name>
        <dbReference type="ChEBI" id="CHEBI:64076"/>
    </ligand>
</feature>
<evidence type="ECO:0000256" key="16">
    <source>
        <dbReference type="ARBA" id="ARBA00049209"/>
    </source>
</evidence>
<evidence type="ECO:0000256" key="6">
    <source>
        <dbReference type="ARBA" id="ARBA00022741"/>
    </source>
</evidence>
<dbReference type="PROSITE" id="PS01050">
    <property type="entry name" value="YJEF_C_2"/>
    <property type="match status" value="1"/>
</dbReference>
<reference evidence="22" key="1">
    <citation type="submission" date="2022-10" db="EMBL/GenBank/DDBJ databases">
        <title>YIM 151497 complete genome.</title>
        <authorList>
            <person name="Chen X."/>
        </authorList>
    </citation>
    <scope>NUCLEOTIDE SEQUENCE</scope>
    <source>
        <strain evidence="22">YIM 151497</strain>
    </source>
</reference>
<dbReference type="PANTHER" id="PTHR12592">
    <property type="entry name" value="ATP-DEPENDENT (S)-NAD(P)H-HYDRATE DEHYDRATASE FAMILY MEMBER"/>
    <property type="match status" value="1"/>
</dbReference>
<evidence type="ECO:0000256" key="2">
    <source>
        <dbReference type="ARBA" id="ARBA00000909"/>
    </source>
</evidence>
<keyword evidence="23" id="KW-1185">Reference proteome</keyword>
<comment type="similarity">
    <text evidence="4 19">In the C-terminal section; belongs to the NnrD/CARKD family.</text>
</comment>
<evidence type="ECO:0000256" key="13">
    <source>
        <dbReference type="ARBA" id="ARBA00023268"/>
    </source>
</evidence>
<keyword evidence="10 17" id="KW-0520">NAD</keyword>
<evidence type="ECO:0000256" key="11">
    <source>
        <dbReference type="ARBA" id="ARBA00023235"/>
    </source>
</evidence>
<dbReference type="SUPFAM" id="SSF64153">
    <property type="entry name" value="YjeF N-terminal domain-like"/>
    <property type="match status" value="1"/>
</dbReference>
<dbReference type="NCBIfam" id="TIGR00197">
    <property type="entry name" value="yjeF_nterm"/>
    <property type="match status" value="1"/>
</dbReference>
<dbReference type="Proteomes" id="UP001163882">
    <property type="component" value="Chromosome"/>
</dbReference>
<evidence type="ECO:0000256" key="4">
    <source>
        <dbReference type="ARBA" id="ARBA00009524"/>
    </source>
</evidence>
<comment type="catalytic activity">
    <reaction evidence="16 17 19">
        <text>(6S)-NADPHX + ADP = AMP + phosphate + NADPH + H(+)</text>
        <dbReference type="Rhea" id="RHEA:32235"/>
        <dbReference type="ChEBI" id="CHEBI:15378"/>
        <dbReference type="ChEBI" id="CHEBI:43474"/>
        <dbReference type="ChEBI" id="CHEBI:57783"/>
        <dbReference type="ChEBI" id="CHEBI:64076"/>
        <dbReference type="ChEBI" id="CHEBI:456215"/>
        <dbReference type="ChEBI" id="CHEBI:456216"/>
        <dbReference type="EC" id="4.2.1.136"/>
    </reaction>
</comment>
<keyword evidence="13" id="KW-0511">Multifunctional enzyme</keyword>
<protein>
    <recommendedName>
        <fullName evidence="19">Bifunctional NAD(P)H-hydrate repair enzyme</fullName>
    </recommendedName>
    <alternativeName>
        <fullName evidence="19">Nicotinamide nucleotide repair protein</fullName>
    </alternativeName>
    <domain>
        <recommendedName>
            <fullName evidence="19">ADP-dependent (S)-NAD(P)H-hydrate dehydratase</fullName>
            <ecNumber evidence="19">4.2.1.136</ecNumber>
        </recommendedName>
        <alternativeName>
            <fullName evidence="19">ADP-dependent NAD(P)HX dehydratase</fullName>
        </alternativeName>
    </domain>
    <domain>
        <recommendedName>
            <fullName evidence="19">NAD(P)H-hydrate epimerase</fullName>
            <ecNumber evidence="19">5.1.99.6</ecNumber>
        </recommendedName>
    </domain>
</protein>
<keyword evidence="12 17" id="KW-0456">Lyase</keyword>
<dbReference type="InterPro" id="IPR004443">
    <property type="entry name" value="YjeF_N_dom"/>
</dbReference>
<comment type="function">
    <text evidence="17">Catalyzes the dehydration of the S-form of NAD(P)HX at the expense of ADP, which is converted to AMP. Together with NAD(P)HX epimerase, which catalyzes the epimerization of the S- and R-forms, the enzyme allows the repair of both epimers of NAD(P)HX, a damaged form of NAD(P)H that is a result of enzymatic or heat-dependent hydration.</text>
</comment>
<keyword evidence="11 18" id="KW-0413">Isomerase</keyword>
<evidence type="ECO:0000256" key="10">
    <source>
        <dbReference type="ARBA" id="ARBA00023027"/>
    </source>
</evidence>
<comment type="function">
    <text evidence="18">Catalyzes the epimerization of the S- and R-forms of NAD(P)HX, a damaged form of NAD(P)H that is a result of enzymatic or heat-dependent hydration. This is a prerequisite for the S-specific NAD(P)H-hydrate dehydratase to allow the repair of both epimers of NAD(P)HX.</text>
</comment>
<feature type="binding site" evidence="17">
    <location>
        <position position="251"/>
    </location>
    <ligand>
        <name>(6S)-NADPHX</name>
        <dbReference type="ChEBI" id="CHEBI:64076"/>
    </ligand>
</feature>
<comment type="similarity">
    <text evidence="18">Belongs to the NnrE/AIBP family.</text>
</comment>
<keyword evidence="8 17" id="KW-0521">NADP</keyword>
<dbReference type="PIRSF" id="PIRSF017184">
    <property type="entry name" value="Nnr"/>
    <property type="match status" value="1"/>
</dbReference>
<keyword evidence="9 18" id="KW-0630">Potassium</keyword>
<feature type="binding site" evidence="18">
    <location>
        <position position="151"/>
    </location>
    <ligand>
        <name>(6S)-NADPHX</name>
        <dbReference type="ChEBI" id="CHEBI:64076"/>
    </ligand>
</feature>
<dbReference type="EC" id="5.1.99.6" evidence="19"/>
<feature type="binding site" evidence="17">
    <location>
        <position position="431"/>
    </location>
    <ligand>
        <name>AMP</name>
        <dbReference type="ChEBI" id="CHEBI:456215"/>
    </ligand>
</feature>
<keyword evidence="6 17" id="KW-0547">Nucleotide-binding</keyword>
<dbReference type="PROSITE" id="PS51383">
    <property type="entry name" value="YJEF_C_3"/>
    <property type="match status" value="1"/>
</dbReference>
<organism evidence="22 23">
    <name type="scientific">Pelagibacterium flavum</name>
    <dbReference type="NCBI Taxonomy" id="2984530"/>
    <lineage>
        <taxon>Bacteria</taxon>
        <taxon>Pseudomonadati</taxon>
        <taxon>Pseudomonadota</taxon>
        <taxon>Alphaproteobacteria</taxon>
        <taxon>Hyphomicrobiales</taxon>
        <taxon>Devosiaceae</taxon>
        <taxon>Pelagibacterium</taxon>
    </lineage>
</organism>
<evidence type="ECO:0000256" key="18">
    <source>
        <dbReference type="HAMAP-Rule" id="MF_01966"/>
    </source>
</evidence>
<evidence type="ECO:0000256" key="3">
    <source>
        <dbReference type="ARBA" id="ARBA00006001"/>
    </source>
</evidence>
<dbReference type="PANTHER" id="PTHR12592:SF0">
    <property type="entry name" value="ATP-DEPENDENT (S)-NAD(P)H-HYDRATE DEHYDRATASE"/>
    <property type="match status" value="1"/>
</dbReference>
<evidence type="ECO:0000256" key="14">
    <source>
        <dbReference type="ARBA" id="ARBA00025153"/>
    </source>
</evidence>
<feature type="binding site" evidence="18">
    <location>
        <position position="58"/>
    </location>
    <ligand>
        <name>K(+)</name>
        <dbReference type="ChEBI" id="CHEBI:29103"/>
    </ligand>
</feature>
<evidence type="ECO:0000256" key="15">
    <source>
        <dbReference type="ARBA" id="ARBA00048238"/>
    </source>
</evidence>
<keyword evidence="5 18" id="KW-0479">Metal-binding</keyword>
<dbReference type="Pfam" id="PF03853">
    <property type="entry name" value="YjeF_N"/>
    <property type="match status" value="1"/>
</dbReference>
<feature type="binding site" evidence="18">
    <location>
        <position position="118"/>
    </location>
    <ligand>
        <name>K(+)</name>
        <dbReference type="ChEBI" id="CHEBI:29103"/>
    </ligand>
</feature>
<feature type="domain" description="YjeF N-terminal" evidence="21">
    <location>
        <begin position="11"/>
        <end position="208"/>
    </location>
</feature>
<comment type="cofactor">
    <cofactor evidence="17">
        <name>Mg(2+)</name>
        <dbReference type="ChEBI" id="CHEBI:18420"/>
    </cofactor>
</comment>
<gene>
    <name evidence="18" type="primary">nnrE</name>
    <name evidence="17" type="synonym">nnrD</name>
    <name evidence="22" type="ORF">OF122_10150</name>
</gene>
<dbReference type="SUPFAM" id="SSF53613">
    <property type="entry name" value="Ribokinase-like"/>
    <property type="match status" value="1"/>
</dbReference>
<dbReference type="Gene3D" id="3.40.1190.20">
    <property type="match status" value="1"/>
</dbReference>
<name>A0ABY6ILV4_9HYPH</name>
<dbReference type="Gene3D" id="3.40.50.10260">
    <property type="entry name" value="YjeF N-terminal domain"/>
    <property type="match status" value="1"/>
</dbReference>
<dbReference type="Pfam" id="PF01256">
    <property type="entry name" value="Carb_kinase"/>
    <property type="match status" value="1"/>
</dbReference>
<feature type="binding site" evidence="17">
    <location>
        <position position="314"/>
    </location>
    <ligand>
        <name>(6S)-NADPHX</name>
        <dbReference type="ChEBI" id="CHEBI:64076"/>
    </ligand>
</feature>
<dbReference type="NCBIfam" id="TIGR00196">
    <property type="entry name" value="yjeF_cterm"/>
    <property type="match status" value="1"/>
</dbReference>
<comment type="catalytic activity">
    <reaction evidence="15 17 19">
        <text>(6S)-NADHX + ADP = AMP + phosphate + NADH + H(+)</text>
        <dbReference type="Rhea" id="RHEA:32223"/>
        <dbReference type="ChEBI" id="CHEBI:15378"/>
        <dbReference type="ChEBI" id="CHEBI:43474"/>
        <dbReference type="ChEBI" id="CHEBI:57945"/>
        <dbReference type="ChEBI" id="CHEBI:64074"/>
        <dbReference type="ChEBI" id="CHEBI:456215"/>
        <dbReference type="ChEBI" id="CHEBI:456216"/>
        <dbReference type="EC" id="4.2.1.136"/>
    </reaction>
</comment>
<dbReference type="HAMAP" id="MF_01965">
    <property type="entry name" value="NADHX_dehydratase"/>
    <property type="match status" value="1"/>
</dbReference>
<comment type="subunit">
    <text evidence="17">Homotetramer.</text>
</comment>
<feature type="binding site" evidence="18">
    <location>
        <begin position="57"/>
        <end position="61"/>
    </location>
    <ligand>
        <name>(6S)-NADPHX</name>
        <dbReference type="ChEBI" id="CHEBI:64076"/>
    </ligand>
</feature>
<comment type="similarity">
    <text evidence="17">Belongs to the NnrD/CARKD family.</text>
</comment>
<sequence length="492" mass="50316">MVQELLTPKQMAMADRLAIESGVNSLSLMESAGQAVAYEVSQRFLLQPVLVLCGPGNNGGDGFVVARLLSERGWPVRVGLTCAKSDLDGDAAMMARMWGGAIETAAPGMCHDFGIIVDALLGAGLSRDIEGEMADLVAAINESGAQVVAVDIPSGVDGATAAVRGAAVKADLTVTFFRHKPGHLLLPGGGLCGEVLLADIGIPDAVLSEIDINLYENDPRLWSLPARRADGHKYDAGHCVVVSGDALHTGAARLSALGAARSGAGLVTIAGEREALLVHAAHVTAIMLAEIGNAEALSAMLDDTRKNALVIGPGAGIGEATRQMVLAALESDARLVLDADALTSFADQPDVLFSAIGKRAPESVVLTPHAGEFKRLFGEIGGAKTDMAIAAAQRSGAIVLLKGSDTVIAHPQGRAVINTTGTPILATAGTGDVLAGLIGGFLAQGMDSFEAACAGAYVHGRAARRFGKPGMVADDLPGLIPEVLADLSAARL</sequence>
<evidence type="ECO:0000256" key="7">
    <source>
        <dbReference type="ARBA" id="ARBA00022840"/>
    </source>
</evidence>
<evidence type="ECO:0000256" key="19">
    <source>
        <dbReference type="PIRNR" id="PIRNR017184"/>
    </source>
</evidence>
<feature type="binding site" evidence="17">
    <location>
        <begin position="402"/>
        <end position="406"/>
    </location>
    <ligand>
        <name>AMP</name>
        <dbReference type="ChEBI" id="CHEBI:456215"/>
    </ligand>
</feature>
<proteinExistence type="inferred from homology"/>
<comment type="catalytic activity">
    <reaction evidence="1 18 19">
        <text>(6R)-NADHX = (6S)-NADHX</text>
        <dbReference type="Rhea" id="RHEA:32215"/>
        <dbReference type="ChEBI" id="CHEBI:64074"/>
        <dbReference type="ChEBI" id="CHEBI:64075"/>
        <dbReference type="EC" id="5.1.99.6"/>
    </reaction>
</comment>
<feature type="binding site" evidence="18">
    <location>
        <position position="154"/>
    </location>
    <ligand>
        <name>K(+)</name>
        <dbReference type="ChEBI" id="CHEBI:29103"/>
    </ligand>
</feature>
<dbReference type="PROSITE" id="PS51385">
    <property type="entry name" value="YJEF_N"/>
    <property type="match status" value="1"/>
</dbReference>
<dbReference type="HAMAP" id="MF_01966">
    <property type="entry name" value="NADHX_epimerase"/>
    <property type="match status" value="1"/>
</dbReference>